<dbReference type="Gramene" id="KCW53232">
    <property type="protein sequence ID" value="KCW53232"/>
    <property type="gene ID" value="EUGRSUZ_J02500"/>
</dbReference>
<dbReference type="FunCoup" id="A0A059AGP5">
    <property type="interactions" value="76"/>
</dbReference>
<dbReference type="AlphaFoldDB" id="A0A059AGP5"/>
<name>A0A059AGP5_EUCGR</name>
<dbReference type="InterPro" id="IPR036865">
    <property type="entry name" value="CRAL-TRIO_dom_sf"/>
</dbReference>
<dbReference type="Pfam" id="PF13716">
    <property type="entry name" value="CRAL_TRIO_2"/>
    <property type="match status" value="1"/>
</dbReference>
<gene>
    <name evidence="2" type="ORF">EUGRSUZ_J02500</name>
</gene>
<accession>A0A059AGP5</accession>
<dbReference type="SMART" id="SM00516">
    <property type="entry name" value="SEC14"/>
    <property type="match status" value="1"/>
</dbReference>
<dbReference type="Gene3D" id="3.40.525.10">
    <property type="entry name" value="CRAL-TRIO lipid binding domain"/>
    <property type="match status" value="1"/>
</dbReference>
<dbReference type="InParanoid" id="A0A059AGP5"/>
<proteinExistence type="predicted"/>
<dbReference type="EMBL" id="KK198762">
    <property type="protein sequence ID" value="KCW53232.1"/>
    <property type="molecule type" value="Genomic_DNA"/>
</dbReference>
<dbReference type="STRING" id="71139.A0A059AGP5"/>
<protein>
    <recommendedName>
        <fullName evidence="1">CRAL-TRIO domain-containing protein</fullName>
    </recommendedName>
</protein>
<organism evidence="2">
    <name type="scientific">Eucalyptus grandis</name>
    <name type="common">Flooded gum</name>
    <dbReference type="NCBI Taxonomy" id="71139"/>
    <lineage>
        <taxon>Eukaryota</taxon>
        <taxon>Viridiplantae</taxon>
        <taxon>Streptophyta</taxon>
        <taxon>Embryophyta</taxon>
        <taxon>Tracheophyta</taxon>
        <taxon>Spermatophyta</taxon>
        <taxon>Magnoliopsida</taxon>
        <taxon>eudicotyledons</taxon>
        <taxon>Gunneridae</taxon>
        <taxon>Pentapetalae</taxon>
        <taxon>rosids</taxon>
        <taxon>malvids</taxon>
        <taxon>Myrtales</taxon>
        <taxon>Myrtaceae</taxon>
        <taxon>Myrtoideae</taxon>
        <taxon>Eucalypteae</taxon>
        <taxon>Eucalyptus</taxon>
    </lineage>
</organism>
<dbReference type="PANTHER" id="PTHR48411:SF1">
    <property type="entry name" value="OS01G0948300 PROTEIN"/>
    <property type="match status" value="1"/>
</dbReference>
<dbReference type="InterPro" id="IPR001251">
    <property type="entry name" value="CRAL-TRIO_dom"/>
</dbReference>
<sequence>MSLDLKICQFLKKNISSNVIERTHRCFRIFLSAPTSPLSLSLSLSLHDHISRTCRLAYECTSRSSHCSPSAQIHFPHSPRSPSSREATMCAVLSRAEQEQLIEKLQIFKINGRDKRGRKILRIVGKFFPARFLSAEVVNEYLEEKIYPRLSKKRFSVVYVHSEVQRSDNFPGFSALRSIYDSIPAQIKDNLETVHFVHPGLQARLFFATFGRLLFTGGLYGKLNYVNRLDQLWDHVRRGEVEIPEFAREHDEDLQYRPMMDYGPESDHARVHGAPAADSSVSMYSMRCIS</sequence>
<dbReference type="PANTHER" id="PTHR48411">
    <property type="entry name" value="OS01G0948300 PROTEIN"/>
    <property type="match status" value="1"/>
</dbReference>
<evidence type="ECO:0000313" key="2">
    <source>
        <dbReference type="EMBL" id="KCW53232.1"/>
    </source>
</evidence>
<reference evidence="2" key="1">
    <citation type="submission" date="2013-07" db="EMBL/GenBank/DDBJ databases">
        <title>The genome of Eucalyptus grandis.</title>
        <authorList>
            <person name="Schmutz J."/>
            <person name="Hayes R."/>
            <person name="Myburg A."/>
            <person name="Tuskan G."/>
            <person name="Grattapaglia D."/>
            <person name="Rokhsar D.S."/>
        </authorList>
    </citation>
    <scope>NUCLEOTIDE SEQUENCE</scope>
    <source>
        <tissue evidence="2">Leaf extractions</tissue>
    </source>
</reference>
<evidence type="ECO:0000259" key="1">
    <source>
        <dbReference type="SMART" id="SM00516"/>
    </source>
</evidence>
<feature type="domain" description="CRAL-TRIO" evidence="1">
    <location>
        <begin position="101"/>
        <end position="252"/>
    </location>
</feature>
<dbReference type="OMA" id="CARRHDE"/>
<dbReference type="eggNOG" id="KOG2633">
    <property type="taxonomic scope" value="Eukaryota"/>
</dbReference>